<reference evidence="1 2" key="1">
    <citation type="submission" date="2016-01" db="EMBL/GenBank/DDBJ databases">
        <authorList>
            <person name="Oliw E.H."/>
        </authorList>
    </citation>
    <scope>NUCLEOTIDE SEQUENCE [LARGE SCALE GENOMIC DNA]</scope>
    <source>
        <strain evidence="1">LMG 27134</strain>
    </source>
</reference>
<evidence type="ECO:0000313" key="2">
    <source>
        <dbReference type="Proteomes" id="UP000054683"/>
    </source>
</evidence>
<dbReference type="Proteomes" id="UP000054683">
    <property type="component" value="Unassembled WGS sequence"/>
</dbReference>
<dbReference type="EMBL" id="FCOK02000085">
    <property type="protein sequence ID" value="SAL67479.1"/>
    <property type="molecule type" value="Genomic_DNA"/>
</dbReference>
<name>A0A158JG80_9BURK</name>
<evidence type="ECO:0000313" key="1">
    <source>
        <dbReference type="EMBL" id="SAL67479.1"/>
    </source>
</evidence>
<gene>
    <name evidence="1" type="ORF">AWB69_07756</name>
</gene>
<proteinExistence type="predicted"/>
<dbReference type="AlphaFoldDB" id="A0A158JG80"/>
<sequence>MIRKGNQRLLADSYDACNDRENSASSPLARKRIPMVLEHL</sequence>
<accession>A0A158JG80</accession>
<organism evidence="1 2">
    <name type="scientific">Caballeronia udeis</name>
    <dbReference type="NCBI Taxonomy" id="1232866"/>
    <lineage>
        <taxon>Bacteria</taxon>
        <taxon>Pseudomonadati</taxon>
        <taxon>Pseudomonadota</taxon>
        <taxon>Betaproteobacteria</taxon>
        <taxon>Burkholderiales</taxon>
        <taxon>Burkholderiaceae</taxon>
        <taxon>Caballeronia</taxon>
    </lineage>
</organism>
<protein>
    <submittedName>
        <fullName evidence="1">Uncharacterized protein</fullName>
    </submittedName>
</protein>